<sequence length="222" mass="24765">MIGSPLPRRKCGPVALHPQQTNIMRVFAVSVLLFMVLALHVSEEASVAEAEISQAVNGAAPPAEETEKTVPDVPVQNLSLPESPEFGDEAPLTRSLGDCPFGWYGHQARCYQFVNQASTWINAQQYCIGLGANLASARNPREYIFLQELVDRIGQTSRAWLGGFYLQNTWLWVDGEGFYYHNWQSQSSSSSYPCLFLQTRVGWSNNNCHSTTNPFICVKRTC</sequence>
<name>A0A9D3MZS2_ANGAN</name>
<dbReference type="InterPro" id="IPR050111">
    <property type="entry name" value="C-type_lectin/snaclec_domain"/>
</dbReference>
<dbReference type="SMART" id="SM00034">
    <property type="entry name" value="CLECT"/>
    <property type="match status" value="1"/>
</dbReference>
<dbReference type="PROSITE" id="PS00615">
    <property type="entry name" value="C_TYPE_LECTIN_1"/>
    <property type="match status" value="1"/>
</dbReference>
<evidence type="ECO:0000256" key="2">
    <source>
        <dbReference type="SAM" id="MobiDB-lite"/>
    </source>
</evidence>
<evidence type="ECO:0000313" key="6">
    <source>
        <dbReference type="Proteomes" id="UP001044222"/>
    </source>
</evidence>
<keyword evidence="3" id="KW-0732">Signal</keyword>
<accession>A0A9D3MZS2</accession>
<feature type="signal peptide" evidence="3">
    <location>
        <begin position="1"/>
        <end position="38"/>
    </location>
</feature>
<dbReference type="InterPro" id="IPR016187">
    <property type="entry name" value="CTDL_fold"/>
</dbReference>
<dbReference type="PANTHER" id="PTHR22803">
    <property type="entry name" value="MANNOSE, PHOSPHOLIPASE, LECTIN RECEPTOR RELATED"/>
    <property type="match status" value="1"/>
</dbReference>
<evidence type="ECO:0000256" key="3">
    <source>
        <dbReference type="SAM" id="SignalP"/>
    </source>
</evidence>
<dbReference type="CDD" id="cd00037">
    <property type="entry name" value="CLECT"/>
    <property type="match status" value="1"/>
</dbReference>
<dbReference type="InterPro" id="IPR016186">
    <property type="entry name" value="C-type_lectin-like/link_sf"/>
</dbReference>
<dbReference type="InterPro" id="IPR018378">
    <property type="entry name" value="C-type_lectin_CS"/>
</dbReference>
<dbReference type="EMBL" id="JAFIRN010000001">
    <property type="protein sequence ID" value="KAG5857690.1"/>
    <property type="molecule type" value="Genomic_DNA"/>
</dbReference>
<feature type="domain" description="C-type lectin" evidence="4">
    <location>
        <begin position="106"/>
        <end position="208"/>
    </location>
</feature>
<protein>
    <recommendedName>
        <fullName evidence="4">C-type lectin domain-containing protein</fullName>
    </recommendedName>
</protein>
<evidence type="ECO:0000256" key="1">
    <source>
        <dbReference type="ARBA" id="ARBA00023157"/>
    </source>
</evidence>
<feature type="region of interest" description="Disordered" evidence="2">
    <location>
        <begin position="58"/>
        <end position="89"/>
    </location>
</feature>
<organism evidence="5 6">
    <name type="scientific">Anguilla anguilla</name>
    <name type="common">European freshwater eel</name>
    <name type="synonym">Muraena anguilla</name>
    <dbReference type="NCBI Taxonomy" id="7936"/>
    <lineage>
        <taxon>Eukaryota</taxon>
        <taxon>Metazoa</taxon>
        <taxon>Chordata</taxon>
        <taxon>Craniata</taxon>
        <taxon>Vertebrata</taxon>
        <taxon>Euteleostomi</taxon>
        <taxon>Actinopterygii</taxon>
        <taxon>Neopterygii</taxon>
        <taxon>Teleostei</taxon>
        <taxon>Anguilliformes</taxon>
        <taxon>Anguillidae</taxon>
        <taxon>Anguilla</taxon>
    </lineage>
</organism>
<evidence type="ECO:0000313" key="5">
    <source>
        <dbReference type="EMBL" id="KAG5857690.1"/>
    </source>
</evidence>
<reference evidence="5" key="1">
    <citation type="submission" date="2021-01" db="EMBL/GenBank/DDBJ databases">
        <title>A chromosome-scale assembly of European eel, Anguilla anguilla.</title>
        <authorList>
            <person name="Henkel C."/>
            <person name="Jong-Raadsen S.A."/>
            <person name="Dufour S."/>
            <person name="Weltzien F.-A."/>
            <person name="Palstra A.P."/>
            <person name="Pelster B."/>
            <person name="Spaink H.P."/>
            <person name="Van Den Thillart G.E."/>
            <person name="Jansen H."/>
            <person name="Zahm M."/>
            <person name="Klopp C."/>
            <person name="Cedric C."/>
            <person name="Louis A."/>
            <person name="Berthelot C."/>
            <person name="Parey E."/>
            <person name="Roest Crollius H."/>
            <person name="Montfort J."/>
            <person name="Robinson-Rechavi M."/>
            <person name="Bucao C."/>
            <person name="Bouchez O."/>
            <person name="Gislard M."/>
            <person name="Lluch J."/>
            <person name="Milhes M."/>
            <person name="Lampietro C."/>
            <person name="Lopez Roques C."/>
            <person name="Donnadieu C."/>
            <person name="Braasch I."/>
            <person name="Desvignes T."/>
            <person name="Postlethwait J."/>
            <person name="Bobe J."/>
            <person name="Guiguen Y."/>
            <person name="Dirks R."/>
        </authorList>
    </citation>
    <scope>NUCLEOTIDE SEQUENCE</scope>
    <source>
        <strain evidence="5">Tag_6206</strain>
        <tissue evidence="5">Liver</tissue>
    </source>
</reference>
<dbReference type="Proteomes" id="UP001044222">
    <property type="component" value="Unassembled WGS sequence"/>
</dbReference>
<dbReference type="PROSITE" id="PS50041">
    <property type="entry name" value="C_TYPE_LECTIN_2"/>
    <property type="match status" value="1"/>
</dbReference>
<feature type="chain" id="PRO_5039615784" description="C-type lectin domain-containing protein" evidence="3">
    <location>
        <begin position="39"/>
        <end position="222"/>
    </location>
</feature>
<dbReference type="AlphaFoldDB" id="A0A9D3MZS2"/>
<comment type="caution">
    <text evidence="5">The sequence shown here is derived from an EMBL/GenBank/DDBJ whole genome shotgun (WGS) entry which is preliminary data.</text>
</comment>
<dbReference type="InterPro" id="IPR001304">
    <property type="entry name" value="C-type_lectin-like"/>
</dbReference>
<dbReference type="Gene3D" id="3.10.100.10">
    <property type="entry name" value="Mannose-Binding Protein A, subunit A"/>
    <property type="match status" value="1"/>
</dbReference>
<dbReference type="Pfam" id="PF00059">
    <property type="entry name" value="Lectin_C"/>
    <property type="match status" value="1"/>
</dbReference>
<proteinExistence type="predicted"/>
<keyword evidence="6" id="KW-1185">Reference proteome</keyword>
<keyword evidence="1" id="KW-1015">Disulfide bond</keyword>
<dbReference type="SUPFAM" id="SSF56436">
    <property type="entry name" value="C-type lectin-like"/>
    <property type="match status" value="1"/>
</dbReference>
<evidence type="ECO:0000259" key="4">
    <source>
        <dbReference type="PROSITE" id="PS50041"/>
    </source>
</evidence>
<gene>
    <name evidence="5" type="ORF">ANANG_G00022070</name>
</gene>